<dbReference type="EMBL" id="JBHSXN010000002">
    <property type="protein sequence ID" value="MFC6953504.1"/>
    <property type="molecule type" value="Genomic_DNA"/>
</dbReference>
<organism evidence="1 2">
    <name type="scientific">Halorubellus litoreus</name>
    <dbReference type="NCBI Taxonomy" id="755308"/>
    <lineage>
        <taxon>Archaea</taxon>
        <taxon>Methanobacteriati</taxon>
        <taxon>Methanobacteriota</taxon>
        <taxon>Stenosarchaea group</taxon>
        <taxon>Halobacteria</taxon>
        <taxon>Halobacteriales</taxon>
        <taxon>Halorubellaceae</taxon>
        <taxon>Halorubellus</taxon>
    </lineage>
</organism>
<reference evidence="1 2" key="1">
    <citation type="journal article" date="2019" name="Int. J. Syst. Evol. Microbiol.">
        <title>The Global Catalogue of Microorganisms (GCM) 10K type strain sequencing project: providing services to taxonomists for standard genome sequencing and annotation.</title>
        <authorList>
            <consortium name="The Broad Institute Genomics Platform"/>
            <consortium name="The Broad Institute Genome Sequencing Center for Infectious Disease"/>
            <person name="Wu L."/>
            <person name="Ma J."/>
        </authorList>
    </citation>
    <scope>NUCLEOTIDE SEQUENCE [LARGE SCALE GENOMIC DNA]</scope>
    <source>
        <strain evidence="1 2">GX26</strain>
    </source>
</reference>
<dbReference type="RefSeq" id="WP_336350462.1">
    <property type="nucleotide sequence ID" value="NZ_JAZAQL010000002.1"/>
</dbReference>
<proteinExistence type="predicted"/>
<dbReference type="Proteomes" id="UP001596395">
    <property type="component" value="Unassembled WGS sequence"/>
</dbReference>
<comment type="caution">
    <text evidence="1">The sequence shown here is derived from an EMBL/GenBank/DDBJ whole genome shotgun (WGS) entry which is preliminary data.</text>
</comment>
<sequence length="313" mass="35990">MVVPEDYEFVEPLTDKAALQPIFDAEYDNEWEKELHLSAALVPLYLGKNLDSDGAKSFKSKELVDYIATLYERSRVYHAFFNDWTDWVSEGRRKPYTTKRAGIHIFAPIYVQELEGPMRYHVTALNDLFDEFRGSDGDWEKRLYDDGDRRYFGNVLNTCIQISESLHDIPDNAELQDGLKYLTSALILIDQHESFAERNGLKQSFQESLDYTDLDESPIASDIRNGFAHANYKLNFDDALEINEKNIDIELEDEEITKSVDGVLSFISRQLTLMYALSTGVTLALYHISIAEDYDDQIEILWNVLPGQIGNPE</sequence>
<accession>A0ABD5VD79</accession>
<evidence type="ECO:0000313" key="1">
    <source>
        <dbReference type="EMBL" id="MFC6953504.1"/>
    </source>
</evidence>
<evidence type="ECO:0000313" key="2">
    <source>
        <dbReference type="Proteomes" id="UP001596395"/>
    </source>
</evidence>
<keyword evidence="2" id="KW-1185">Reference proteome</keyword>
<name>A0ABD5VD79_9EURY</name>
<protein>
    <recommendedName>
        <fullName evidence="3">Apea-like HEPN domain-containing protein</fullName>
    </recommendedName>
</protein>
<gene>
    <name evidence="1" type="ORF">ACFQGB_11580</name>
</gene>
<dbReference type="AlphaFoldDB" id="A0ABD5VD79"/>
<evidence type="ECO:0008006" key="3">
    <source>
        <dbReference type="Google" id="ProtNLM"/>
    </source>
</evidence>